<dbReference type="AlphaFoldDB" id="A0A8T0BZQ1"/>
<gene>
    <name evidence="1" type="ORF">PRUB_b6005</name>
</gene>
<name>A0A8T0BZQ1_9GAMM</name>
<comment type="caution">
    <text evidence="1">The sequence shown here is derived from an EMBL/GenBank/DDBJ whole genome shotgun (WGS) entry which is preliminary data.</text>
</comment>
<dbReference type="EMBL" id="AHCD03000044">
    <property type="protein sequence ID" value="KAF7781239.1"/>
    <property type="molecule type" value="Genomic_DNA"/>
</dbReference>
<evidence type="ECO:0000313" key="2">
    <source>
        <dbReference type="Proteomes" id="UP000016480"/>
    </source>
</evidence>
<reference evidence="1 2" key="1">
    <citation type="journal article" date="2012" name="J. Bacteriol.">
        <title>Genome sequence of the cycloprodigiosin-producing bacterial strain Pseudoalteromonas rubra ATCC 29570(T).</title>
        <authorList>
            <person name="Xie B.B."/>
            <person name="Shu Y.L."/>
            <person name="Qin Q.L."/>
            <person name="Rong J.C."/>
            <person name="Zhang X.Y."/>
            <person name="Chen X.L."/>
            <person name="Zhou B.C."/>
            <person name="Zhang Y.Z."/>
        </authorList>
    </citation>
    <scope>NUCLEOTIDE SEQUENCE [LARGE SCALE GENOMIC DNA]</scope>
    <source>
        <strain evidence="1 2">DSM 6842</strain>
    </source>
</reference>
<evidence type="ECO:0000313" key="1">
    <source>
        <dbReference type="EMBL" id="KAF7781239.1"/>
    </source>
</evidence>
<sequence length="30" mass="3539">MFAYFNEKDINMFITFSKVDKCAQLFNSVS</sequence>
<accession>A0A8T0BZQ1</accession>
<proteinExistence type="predicted"/>
<dbReference type="Proteomes" id="UP000016480">
    <property type="component" value="Unassembled WGS sequence"/>
</dbReference>
<organism evidence="1 2">
    <name type="scientific">Pseudoalteromonas rubra</name>
    <dbReference type="NCBI Taxonomy" id="43658"/>
    <lineage>
        <taxon>Bacteria</taxon>
        <taxon>Pseudomonadati</taxon>
        <taxon>Pseudomonadota</taxon>
        <taxon>Gammaproteobacteria</taxon>
        <taxon>Alteromonadales</taxon>
        <taxon>Pseudoalteromonadaceae</taxon>
        <taxon>Pseudoalteromonas</taxon>
    </lineage>
</organism>
<protein>
    <submittedName>
        <fullName evidence="1">Uncharacterized protein</fullName>
    </submittedName>
</protein>